<dbReference type="GO" id="GO:0008615">
    <property type="term" value="P:pyridoxine biosynthetic process"/>
    <property type="evidence" value="ECO:0007669"/>
    <property type="project" value="InterPro"/>
</dbReference>
<dbReference type="GO" id="GO:0004733">
    <property type="term" value="F:pyridoxamine phosphate oxidase activity"/>
    <property type="evidence" value="ECO:0007669"/>
    <property type="project" value="UniProtKB-EC"/>
</dbReference>
<dbReference type="InterPro" id="IPR012349">
    <property type="entry name" value="Split_barrel_FMN-bd"/>
</dbReference>
<evidence type="ECO:0000256" key="1">
    <source>
        <dbReference type="ARBA" id="ARBA00001917"/>
    </source>
</evidence>
<protein>
    <recommendedName>
        <fullName evidence="4">pyridoxal 5'-phosphate synthase</fullName>
        <ecNumber evidence="4">1.4.3.5</ecNumber>
    </recommendedName>
</protein>
<dbReference type="InterPro" id="IPR000659">
    <property type="entry name" value="Pyridox_Oxase"/>
</dbReference>
<dbReference type="EC" id="1.4.3.5" evidence="4"/>
<dbReference type="Gene3D" id="2.30.110.10">
    <property type="entry name" value="Electron Transport, Fmn-binding Protein, Chain A"/>
    <property type="match status" value="1"/>
</dbReference>
<evidence type="ECO:0000313" key="10">
    <source>
        <dbReference type="Proteomes" id="UP000078540"/>
    </source>
</evidence>
<comment type="pathway">
    <text evidence="2">Cofactor metabolism; pyridoxal 5'-phosphate salvage; pyridoxal 5'-phosphate from pyridoxamine 5'-phosphate: step 1/1.</text>
</comment>
<keyword evidence="5" id="KW-0285">Flavoprotein</keyword>
<comment type="cofactor">
    <cofactor evidence="1">
        <name>FMN</name>
        <dbReference type="ChEBI" id="CHEBI:58210"/>
    </cofactor>
</comment>
<sequence length="238" mass="28499">MNIFQQKCKNIFHRLQRFVELIHTYFTKEMTDIVGLARINPVDNPVDLFRMWRDEAIKFQFGLVNTCCLATVSSLNLKVSSRNLILREFDDNGFVIMTDARSQKVKDMNCNLYAAMCFLWDYKNDKQQHITRQAKGLMKKLERPACQLIYEREPLYCKIRTYLCHQNQPADWDDLNRQYNEILQNDNVHTMPDHVVAYKLAPEMMEFYYARDTLIADRIHYNKNVINKNYWEYQRIAA</sequence>
<dbReference type="PANTHER" id="PTHR10851:SF4">
    <property type="entry name" value="PYRIDOXAL 5'-PHOSPHATE SYNTHASE"/>
    <property type="match status" value="1"/>
</dbReference>
<reference evidence="9 10" key="1">
    <citation type="submission" date="2015-09" db="EMBL/GenBank/DDBJ databases">
        <title>Atta colombica WGS genome.</title>
        <authorList>
            <person name="Nygaard S."/>
            <person name="Hu H."/>
            <person name="Boomsma J."/>
            <person name="Zhang G."/>
        </authorList>
    </citation>
    <scope>NUCLEOTIDE SEQUENCE [LARGE SCALE GENOMIC DNA]</scope>
    <source>
        <strain evidence="9">Treedump-2</strain>
        <tissue evidence="9">Whole body</tissue>
    </source>
</reference>
<comment type="pathway">
    <text evidence="3">Cofactor metabolism; pyridoxal 5'-phosphate salvage; pyridoxal 5'-phosphate from pyridoxine 5'-phosphate: step 1/1.</text>
</comment>
<evidence type="ECO:0000256" key="6">
    <source>
        <dbReference type="ARBA" id="ARBA00022643"/>
    </source>
</evidence>
<dbReference type="EMBL" id="KQ976438">
    <property type="protein sequence ID" value="KYM86862.1"/>
    <property type="molecule type" value="Genomic_DNA"/>
</dbReference>
<proteinExistence type="predicted"/>
<dbReference type="Proteomes" id="UP000078540">
    <property type="component" value="Unassembled WGS sequence"/>
</dbReference>
<dbReference type="AlphaFoldDB" id="A0A195BNC1"/>
<evidence type="ECO:0000256" key="4">
    <source>
        <dbReference type="ARBA" id="ARBA00012801"/>
    </source>
</evidence>
<gene>
    <name evidence="9" type="ORF">ALC53_03785</name>
</gene>
<evidence type="ECO:0000256" key="7">
    <source>
        <dbReference type="ARBA" id="ARBA00023002"/>
    </source>
</evidence>
<evidence type="ECO:0000313" key="9">
    <source>
        <dbReference type="EMBL" id="KYM86862.1"/>
    </source>
</evidence>
<dbReference type="SUPFAM" id="SSF50475">
    <property type="entry name" value="FMN-binding split barrel"/>
    <property type="match status" value="1"/>
</dbReference>
<feature type="domain" description="Pyridoxine 5'-phosphate oxidase dimerisation C-terminal" evidence="8">
    <location>
        <begin position="197"/>
        <end position="237"/>
    </location>
</feature>
<keyword evidence="7" id="KW-0560">Oxidoreductase</keyword>
<evidence type="ECO:0000256" key="3">
    <source>
        <dbReference type="ARBA" id="ARBA00005037"/>
    </source>
</evidence>
<dbReference type="PANTHER" id="PTHR10851">
    <property type="entry name" value="PYRIDOXINE-5-PHOSPHATE OXIDASE"/>
    <property type="match status" value="1"/>
</dbReference>
<dbReference type="GO" id="GO:0010181">
    <property type="term" value="F:FMN binding"/>
    <property type="evidence" value="ECO:0007669"/>
    <property type="project" value="InterPro"/>
</dbReference>
<evidence type="ECO:0000256" key="2">
    <source>
        <dbReference type="ARBA" id="ARBA00004738"/>
    </source>
</evidence>
<keyword evidence="6" id="KW-0288">FMN</keyword>
<evidence type="ECO:0000259" key="8">
    <source>
        <dbReference type="Pfam" id="PF10590"/>
    </source>
</evidence>
<accession>A0A195BNC1</accession>
<dbReference type="Pfam" id="PF10590">
    <property type="entry name" value="PNP_phzG_C"/>
    <property type="match status" value="1"/>
</dbReference>
<dbReference type="STRING" id="520822.A0A195BNC1"/>
<name>A0A195BNC1_9HYME</name>
<keyword evidence="10" id="KW-1185">Reference proteome</keyword>
<dbReference type="InterPro" id="IPR019576">
    <property type="entry name" value="Pyridoxamine_oxidase_dimer_C"/>
</dbReference>
<dbReference type="UniPathway" id="UPA01068">
    <property type="reaction ID" value="UER00304"/>
</dbReference>
<organism evidence="9 10">
    <name type="scientific">Atta colombica</name>
    <dbReference type="NCBI Taxonomy" id="520822"/>
    <lineage>
        <taxon>Eukaryota</taxon>
        <taxon>Metazoa</taxon>
        <taxon>Ecdysozoa</taxon>
        <taxon>Arthropoda</taxon>
        <taxon>Hexapoda</taxon>
        <taxon>Insecta</taxon>
        <taxon>Pterygota</taxon>
        <taxon>Neoptera</taxon>
        <taxon>Endopterygota</taxon>
        <taxon>Hymenoptera</taxon>
        <taxon>Apocrita</taxon>
        <taxon>Aculeata</taxon>
        <taxon>Formicoidea</taxon>
        <taxon>Formicidae</taxon>
        <taxon>Myrmicinae</taxon>
        <taxon>Atta</taxon>
    </lineage>
</organism>
<evidence type="ECO:0000256" key="5">
    <source>
        <dbReference type="ARBA" id="ARBA00022630"/>
    </source>
</evidence>